<dbReference type="AlphaFoldDB" id="A0A8F4TCV5"/>
<keyword evidence="1" id="KW-0732">Signal</keyword>
<name>A0A8F4TCV5_9STRA</name>
<sequence>MAYRLFLTLWVYQIYHVVGVLKSGELRIKKTDSRNSLSLCQACVLNKLGASRMKLINDDEEVATYKITGSDFVFANLKVDCSGVNECNIDKIIPLSWPSMMPNEIALSARSPQLYVSASESSSSVLCMDCLQENAAARFISKFRVNKLKVVRIVYMIYGALLNTQHLKCTDYCPGLTILEEMDNSKQLVQIFRSEEHLPLSRIRHHVIQCNALSHK</sequence>
<evidence type="ECO:0000256" key="1">
    <source>
        <dbReference type="SAM" id="SignalP"/>
    </source>
</evidence>
<accession>A0A8F4TCV5</accession>
<protein>
    <submittedName>
        <fullName evidence="2">CCG40</fullName>
    </submittedName>
</protein>
<reference evidence="2" key="1">
    <citation type="submission" date="2021-01" db="EMBL/GenBank/DDBJ databases">
        <title>The Arabidopsis WRR4A and WRR4B paralogs confer recognition of multiple Albugo candida effectors.</title>
        <authorList>
            <person name="Redkar A."/>
            <person name="Cevik V."/>
            <person name="Bailey K."/>
            <person name="Furzer O.J."/>
            <person name="Fairhead S."/>
            <person name="Borhan H."/>
            <person name="Holub E.B."/>
            <person name="Jones J.D.G."/>
        </authorList>
    </citation>
    <scope>NUCLEOTIDE SEQUENCE</scope>
    <source>
        <strain evidence="2">Em2</strain>
    </source>
</reference>
<proteinExistence type="predicted"/>
<evidence type="ECO:0000313" key="2">
    <source>
        <dbReference type="EMBL" id="QXF95234.1"/>
    </source>
</evidence>
<feature type="chain" id="PRO_5034018288" evidence="1">
    <location>
        <begin position="20"/>
        <end position="216"/>
    </location>
</feature>
<organism evidence="2">
    <name type="scientific">Albugo candida</name>
    <dbReference type="NCBI Taxonomy" id="65357"/>
    <lineage>
        <taxon>Eukaryota</taxon>
        <taxon>Sar</taxon>
        <taxon>Stramenopiles</taxon>
        <taxon>Oomycota</taxon>
        <taxon>Peronosporomycetes</taxon>
        <taxon>Albuginales</taxon>
        <taxon>Albuginaceae</taxon>
        <taxon>Albugo</taxon>
    </lineage>
</organism>
<dbReference type="EMBL" id="MW450678">
    <property type="protein sequence ID" value="QXF95234.1"/>
    <property type="molecule type" value="Genomic_DNA"/>
</dbReference>
<feature type="signal peptide" evidence="1">
    <location>
        <begin position="1"/>
        <end position="19"/>
    </location>
</feature>